<evidence type="ECO:0000313" key="8">
    <source>
        <dbReference type="Proteomes" id="UP001145072"/>
    </source>
</evidence>
<dbReference type="InterPro" id="IPR007300">
    <property type="entry name" value="CidB/LrgB"/>
</dbReference>
<dbReference type="GO" id="GO:0005886">
    <property type="term" value="C:plasma membrane"/>
    <property type="evidence" value="ECO:0007669"/>
    <property type="project" value="UniProtKB-SubCell"/>
</dbReference>
<organism evidence="7 8">
    <name type="scientific">Aquibacillus koreensis</name>
    <dbReference type="NCBI Taxonomy" id="279446"/>
    <lineage>
        <taxon>Bacteria</taxon>
        <taxon>Bacillati</taxon>
        <taxon>Bacillota</taxon>
        <taxon>Bacilli</taxon>
        <taxon>Bacillales</taxon>
        <taxon>Bacillaceae</taxon>
        <taxon>Aquibacillus</taxon>
    </lineage>
</organism>
<dbReference type="Proteomes" id="UP001145072">
    <property type="component" value="Unassembled WGS sequence"/>
</dbReference>
<dbReference type="PANTHER" id="PTHR30249:SF17">
    <property type="entry name" value="HOLIN-LIKE PROTEIN CIDB"/>
    <property type="match status" value="1"/>
</dbReference>
<protein>
    <submittedName>
        <fullName evidence="7">LrgB family protein</fullName>
    </submittedName>
</protein>
<accession>A0A9X3WKZ1</accession>
<dbReference type="RefSeq" id="WP_259865972.1">
    <property type="nucleotide sequence ID" value="NZ_JAMQJZ010000013.1"/>
</dbReference>
<feature type="transmembrane region" description="Helical" evidence="6">
    <location>
        <begin position="203"/>
        <end position="225"/>
    </location>
</feature>
<evidence type="ECO:0000256" key="5">
    <source>
        <dbReference type="ARBA" id="ARBA00023136"/>
    </source>
</evidence>
<reference evidence="7" key="1">
    <citation type="submission" date="2022-06" db="EMBL/GenBank/DDBJ databases">
        <title>Aquibacillus sp. a new bacterium isolated from soil saline samples.</title>
        <authorList>
            <person name="Galisteo C."/>
            <person name="De La Haba R."/>
            <person name="Sanchez-Porro C."/>
            <person name="Ventosa A."/>
        </authorList>
    </citation>
    <scope>NUCLEOTIDE SEQUENCE</scope>
    <source>
        <strain evidence="7">JCM 12387</strain>
    </source>
</reference>
<keyword evidence="8" id="KW-1185">Reference proteome</keyword>
<name>A0A9X3WKZ1_9BACI</name>
<evidence type="ECO:0000256" key="6">
    <source>
        <dbReference type="SAM" id="Phobius"/>
    </source>
</evidence>
<feature type="transmembrane region" description="Helical" evidence="6">
    <location>
        <begin position="32"/>
        <end position="50"/>
    </location>
</feature>
<evidence type="ECO:0000256" key="4">
    <source>
        <dbReference type="ARBA" id="ARBA00022989"/>
    </source>
</evidence>
<dbReference type="EMBL" id="JAMQJZ010000013">
    <property type="protein sequence ID" value="MDC3421697.1"/>
    <property type="molecule type" value="Genomic_DNA"/>
</dbReference>
<feature type="transmembrane region" description="Helical" evidence="6">
    <location>
        <begin position="148"/>
        <end position="168"/>
    </location>
</feature>
<comment type="subcellular location">
    <subcellularLocation>
        <location evidence="1">Cell membrane</location>
        <topology evidence="1">Multi-pass membrane protein</topology>
    </subcellularLocation>
</comment>
<evidence type="ECO:0000256" key="2">
    <source>
        <dbReference type="ARBA" id="ARBA00022475"/>
    </source>
</evidence>
<keyword evidence="5 6" id="KW-0472">Membrane</keyword>
<keyword evidence="2" id="KW-1003">Cell membrane</keyword>
<feature type="transmembrane region" description="Helical" evidence="6">
    <location>
        <begin position="89"/>
        <end position="112"/>
    </location>
</feature>
<sequence>MNSFLIGLSTLTATILLFFLTKKIYKKYPSPFTLPILTSTWVIVVGLLIFDIPYETYMIGGQWLDHLLGPVVVALAYPLYRQWPLLKMYMVPILSGVIVGSFIGISTGFIAAKWLGFSDTIIYSITSKSVTTPVSMDIANTIGGTTPLAAVFVMFAGIGGAVFGPSILKLSRVNLTIAKGVSMGTASHAIGTARSMENSELEAAVSTVSLTISAVIVAMITPTFVHVMMG</sequence>
<feature type="transmembrane region" description="Helical" evidence="6">
    <location>
        <begin position="56"/>
        <end position="77"/>
    </location>
</feature>
<comment type="caution">
    <text evidence="7">The sequence shown here is derived from an EMBL/GenBank/DDBJ whole genome shotgun (WGS) entry which is preliminary data.</text>
</comment>
<evidence type="ECO:0000256" key="3">
    <source>
        <dbReference type="ARBA" id="ARBA00022692"/>
    </source>
</evidence>
<dbReference type="PANTHER" id="PTHR30249">
    <property type="entry name" value="PUTATIVE SEROTONIN TRANSPORTER"/>
    <property type="match status" value="1"/>
</dbReference>
<evidence type="ECO:0000313" key="7">
    <source>
        <dbReference type="EMBL" id="MDC3421697.1"/>
    </source>
</evidence>
<proteinExistence type="predicted"/>
<evidence type="ECO:0000256" key="1">
    <source>
        <dbReference type="ARBA" id="ARBA00004651"/>
    </source>
</evidence>
<keyword evidence="3 6" id="KW-0812">Transmembrane</keyword>
<dbReference type="Pfam" id="PF04172">
    <property type="entry name" value="LrgB"/>
    <property type="match status" value="1"/>
</dbReference>
<feature type="transmembrane region" description="Helical" evidence="6">
    <location>
        <begin position="6"/>
        <end position="25"/>
    </location>
</feature>
<dbReference type="AlphaFoldDB" id="A0A9X3WKZ1"/>
<keyword evidence="4 6" id="KW-1133">Transmembrane helix</keyword>
<gene>
    <name evidence="7" type="ORF">NC661_15090</name>
</gene>